<reference evidence="8" key="1">
    <citation type="submission" date="2017-09" db="EMBL/GenBank/DDBJ databases">
        <title>Depth-based differentiation of microbial function through sediment-hosted aquifers and enrichment of novel symbionts in the deep terrestrial subsurface.</title>
        <authorList>
            <person name="Probst A.J."/>
            <person name="Ladd B."/>
            <person name="Jarett J.K."/>
            <person name="Geller-Mcgrath D.E."/>
            <person name="Sieber C.M.K."/>
            <person name="Emerson J.B."/>
            <person name="Anantharaman K."/>
            <person name="Thomas B.C."/>
            <person name="Malmstrom R."/>
            <person name="Stieglmeier M."/>
            <person name="Klingl A."/>
            <person name="Woyke T."/>
            <person name="Ryan C.M."/>
            <person name="Banfield J.F."/>
        </authorList>
    </citation>
    <scope>NUCLEOTIDE SEQUENCE [LARGE SCALE GENOMIC DNA]</scope>
</reference>
<evidence type="ECO:0000256" key="2">
    <source>
        <dbReference type="ARBA" id="ARBA00022679"/>
    </source>
</evidence>
<dbReference type="PROSITE" id="PS51191">
    <property type="entry name" value="FEMABX"/>
    <property type="match status" value="1"/>
</dbReference>
<evidence type="ECO:0000313" key="7">
    <source>
        <dbReference type="EMBL" id="PIR96424.1"/>
    </source>
</evidence>
<keyword evidence="5" id="KW-0012">Acyltransferase</keyword>
<dbReference type="AlphaFoldDB" id="A0A2H0VBE8"/>
<sequence>MQLIELSEKNKQAYNDFVAANESGSFLQSWEWGEWQSALGRQVKRFKLSASAKASADRQDESEEIIGAIQLVRMPLPFGRYYLYAPYGPVAAFGANYKLQITNYKTIFNELKSKFSNAVFIRIEPKDNFEIPPSDSLIIKSSNIQPGSTLLLDLSKTGEELLAAMHHKTRYNIRLSEKHGVEVEKEFAISAGHGLYFKEAIDLIVETAERQRFKTFSKNYYHKFIDFFALHQKGEVQVHLYKAVYKGILLSSAIMVDYGKIRTYLFGGSSQEHKNVMAPYSLHFRAMLDAKAAGLSFYDFWGAETSGGKHPGFVKFKQGFGAEIKKYAGAYDVIYRHSYYRAYKFLRKLNRILK</sequence>
<comment type="caution">
    <text evidence="7">The sequence shown here is derived from an EMBL/GenBank/DDBJ whole genome shotgun (WGS) entry which is preliminary data.</text>
</comment>
<keyword evidence="4" id="KW-0573">Peptidoglycan synthesis</keyword>
<dbReference type="InterPro" id="IPR003447">
    <property type="entry name" value="FEMABX"/>
</dbReference>
<dbReference type="GO" id="GO:0008360">
    <property type="term" value="P:regulation of cell shape"/>
    <property type="evidence" value="ECO:0007669"/>
    <property type="project" value="UniProtKB-KW"/>
</dbReference>
<gene>
    <name evidence="7" type="ORF">COT92_01175</name>
</gene>
<evidence type="ECO:0000256" key="5">
    <source>
        <dbReference type="ARBA" id="ARBA00023315"/>
    </source>
</evidence>
<evidence type="ECO:0000256" key="3">
    <source>
        <dbReference type="ARBA" id="ARBA00022960"/>
    </source>
</evidence>
<proteinExistence type="inferred from homology"/>
<accession>A0A2H0VBE8</accession>
<dbReference type="InterPro" id="IPR050644">
    <property type="entry name" value="PG_Glycine_Bridge_Synth"/>
</dbReference>
<keyword evidence="6" id="KW-0961">Cell wall biogenesis/degradation</keyword>
<name>A0A2H0VBE8_9BACT</name>
<dbReference type="GO" id="GO:0016755">
    <property type="term" value="F:aminoacyltransferase activity"/>
    <property type="evidence" value="ECO:0007669"/>
    <property type="project" value="InterPro"/>
</dbReference>
<organism evidence="7 8">
    <name type="scientific">Candidatus Doudnabacteria bacterium CG10_big_fil_rev_8_21_14_0_10_42_18</name>
    <dbReference type="NCBI Taxonomy" id="1974552"/>
    <lineage>
        <taxon>Bacteria</taxon>
        <taxon>Candidatus Doudnaibacteriota</taxon>
    </lineage>
</organism>
<dbReference type="PANTHER" id="PTHR36174">
    <property type="entry name" value="LIPID II:GLYCINE GLYCYLTRANSFERASE"/>
    <property type="match status" value="1"/>
</dbReference>
<evidence type="ECO:0008006" key="9">
    <source>
        <dbReference type="Google" id="ProtNLM"/>
    </source>
</evidence>
<dbReference type="Proteomes" id="UP000230922">
    <property type="component" value="Unassembled WGS sequence"/>
</dbReference>
<dbReference type="GO" id="GO:0009252">
    <property type="term" value="P:peptidoglycan biosynthetic process"/>
    <property type="evidence" value="ECO:0007669"/>
    <property type="project" value="UniProtKB-KW"/>
</dbReference>
<protein>
    <recommendedName>
        <fullName evidence="9">Methicillin resistance protein</fullName>
    </recommendedName>
</protein>
<dbReference type="GO" id="GO:0071555">
    <property type="term" value="P:cell wall organization"/>
    <property type="evidence" value="ECO:0007669"/>
    <property type="project" value="UniProtKB-KW"/>
</dbReference>
<evidence type="ECO:0000256" key="6">
    <source>
        <dbReference type="ARBA" id="ARBA00023316"/>
    </source>
</evidence>
<dbReference type="SUPFAM" id="SSF55729">
    <property type="entry name" value="Acyl-CoA N-acyltransferases (Nat)"/>
    <property type="match status" value="2"/>
</dbReference>
<comment type="similarity">
    <text evidence="1">Belongs to the FemABX family.</text>
</comment>
<evidence type="ECO:0000256" key="4">
    <source>
        <dbReference type="ARBA" id="ARBA00022984"/>
    </source>
</evidence>
<keyword evidence="3" id="KW-0133">Cell shape</keyword>
<dbReference type="Gene3D" id="3.40.630.30">
    <property type="match status" value="2"/>
</dbReference>
<evidence type="ECO:0000313" key="8">
    <source>
        <dbReference type="Proteomes" id="UP000230922"/>
    </source>
</evidence>
<dbReference type="Pfam" id="PF02388">
    <property type="entry name" value="FemAB"/>
    <property type="match status" value="2"/>
</dbReference>
<dbReference type="PANTHER" id="PTHR36174:SF1">
    <property type="entry name" value="LIPID II:GLYCINE GLYCYLTRANSFERASE"/>
    <property type="match status" value="1"/>
</dbReference>
<dbReference type="InterPro" id="IPR016181">
    <property type="entry name" value="Acyl_CoA_acyltransferase"/>
</dbReference>
<evidence type="ECO:0000256" key="1">
    <source>
        <dbReference type="ARBA" id="ARBA00009943"/>
    </source>
</evidence>
<keyword evidence="2" id="KW-0808">Transferase</keyword>
<dbReference type="EMBL" id="PFAK01000018">
    <property type="protein sequence ID" value="PIR96424.1"/>
    <property type="molecule type" value="Genomic_DNA"/>
</dbReference>